<accession>A0A975CQ92</accession>
<dbReference type="RefSeq" id="WP_208079361.1">
    <property type="nucleotide sequence ID" value="NZ_CP071869.1"/>
</dbReference>
<keyword evidence="3" id="KW-1185">Reference proteome</keyword>
<dbReference type="AlphaFoldDB" id="A0A975CQ92"/>
<sequence length="49" mass="5940">MKIRTILFLLTIIFFSCSSENDNNTVEPQEEPFTVYLQYSWFLVTQRYL</sequence>
<organism evidence="2 3">
    <name type="scientific">Polaribacter cellanae</name>
    <dbReference type="NCBI Taxonomy" id="2818493"/>
    <lineage>
        <taxon>Bacteria</taxon>
        <taxon>Pseudomonadati</taxon>
        <taxon>Bacteroidota</taxon>
        <taxon>Flavobacteriia</taxon>
        <taxon>Flavobacteriales</taxon>
        <taxon>Flavobacteriaceae</taxon>
    </lineage>
</organism>
<dbReference type="Proteomes" id="UP000663920">
    <property type="component" value="Chromosome"/>
</dbReference>
<evidence type="ECO:0000256" key="1">
    <source>
        <dbReference type="SAM" id="SignalP"/>
    </source>
</evidence>
<dbReference type="PROSITE" id="PS51257">
    <property type="entry name" value="PROKAR_LIPOPROTEIN"/>
    <property type="match status" value="1"/>
</dbReference>
<dbReference type="EMBL" id="CP071869">
    <property type="protein sequence ID" value="QTE23350.1"/>
    <property type="molecule type" value="Genomic_DNA"/>
</dbReference>
<name>A0A975CQ92_9FLAO</name>
<reference evidence="2 3" key="1">
    <citation type="submission" date="2021-03" db="EMBL/GenBank/DDBJ databases">
        <title>Complete genome of Polaribacter_sp.SM13.</title>
        <authorList>
            <person name="Jeong S.W."/>
            <person name="Bae J.W."/>
        </authorList>
    </citation>
    <scope>NUCLEOTIDE SEQUENCE [LARGE SCALE GENOMIC DNA]</scope>
    <source>
        <strain evidence="2 3">SM13</strain>
    </source>
</reference>
<feature type="chain" id="PRO_5036810678" evidence="1">
    <location>
        <begin position="22"/>
        <end position="49"/>
    </location>
</feature>
<gene>
    <name evidence="2" type="ORF">J3359_03460</name>
</gene>
<feature type="signal peptide" evidence="1">
    <location>
        <begin position="1"/>
        <end position="21"/>
    </location>
</feature>
<proteinExistence type="predicted"/>
<protein>
    <submittedName>
        <fullName evidence="2">Uncharacterized protein</fullName>
    </submittedName>
</protein>
<keyword evidence="1" id="KW-0732">Signal</keyword>
<evidence type="ECO:0000313" key="2">
    <source>
        <dbReference type="EMBL" id="QTE23350.1"/>
    </source>
</evidence>
<evidence type="ECO:0000313" key="3">
    <source>
        <dbReference type="Proteomes" id="UP000663920"/>
    </source>
</evidence>
<dbReference type="KEGG" id="pcea:J3359_03460"/>